<feature type="transmembrane region" description="Helical" evidence="1">
    <location>
        <begin position="292"/>
        <end position="313"/>
    </location>
</feature>
<dbReference type="Proteomes" id="UP001596505">
    <property type="component" value="Unassembled WGS sequence"/>
</dbReference>
<feature type="transmembrane region" description="Helical" evidence="1">
    <location>
        <begin position="42"/>
        <end position="61"/>
    </location>
</feature>
<evidence type="ECO:0000313" key="3">
    <source>
        <dbReference type="Proteomes" id="UP001596505"/>
    </source>
</evidence>
<accession>A0ABW2Q2A7</accession>
<dbReference type="InterPro" id="IPR038728">
    <property type="entry name" value="YkvI-like"/>
</dbReference>
<keyword evidence="3" id="KW-1185">Reference proteome</keyword>
<evidence type="ECO:0000313" key="2">
    <source>
        <dbReference type="EMBL" id="MFC7394701.1"/>
    </source>
</evidence>
<sequence length="348" mass="38703">MNKVKLTFQVAATFIGTIVGAGFATGKEIVQFFTQYNSLGTLGIFISGILFTFLGTKLLIYSNRIGAYSYKELNDAVFGRRVGFVINVFIFFMLIGTTSVMLSGAGAVFREQLGLSKQLGLIITILLCFMFLLKGLKGVFAINSLVVPIMFLFTISSSWVNFLNHGFHMFIPEWTTPSAGGLHWLVSALSYVVVSTLAIIVPVGKEIKDEKVLKWGGIFGGIGFTFLLLLAHFVLLNNQHAIGYEIPIGEIVKYFGFGIHLAFIIVIYGEIFTTFIGNVFGLSRQIGSLVSYNQVTITLIILICMFFFSQISYGFLISTLYPLYGYFSMVCLIYFIFIKMPSKTETLY</sequence>
<dbReference type="PANTHER" id="PTHR37814:SF1">
    <property type="entry name" value="MEMBRANE PROTEIN"/>
    <property type="match status" value="1"/>
</dbReference>
<feature type="transmembrane region" description="Helical" evidence="1">
    <location>
        <begin position="82"/>
        <end position="109"/>
    </location>
</feature>
<name>A0ABW2Q2A7_9BACL</name>
<reference evidence="3" key="1">
    <citation type="journal article" date="2019" name="Int. J. Syst. Evol. Microbiol.">
        <title>The Global Catalogue of Microorganisms (GCM) 10K type strain sequencing project: providing services to taxonomists for standard genome sequencing and annotation.</title>
        <authorList>
            <consortium name="The Broad Institute Genomics Platform"/>
            <consortium name="The Broad Institute Genome Sequencing Center for Infectious Disease"/>
            <person name="Wu L."/>
            <person name="Ma J."/>
        </authorList>
    </citation>
    <scope>NUCLEOTIDE SEQUENCE [LARGE SCALE GENOMIC DNA]</scope>
    <source>
        <strain evidence="3">CGMCC 1.16305</strain>
    </source>
</reference>
<evidence type="ECO:0000256" key="1">
    <source>
        <dbReference type="SAM" id="Phobius"/>
    </source>
</evidence>
<keyword evidence="1" id="KW-0812">Transmembrane</keyword>
<feature type="transmembrane region" description="Helical" evidence="1">
    <location>
        <begin position="140"/>
        <end position="162"/>
    </location>
</feature>
<dbReference type="EMBL" id="JBHTCO010000037">
    <property type="protein sequence ID" value="MFC7394701.1"/>
    <property type="molecule type" value="Genomic_DNA"/>
</dbReference>
<feature type="transmembrane region" description="Helical" evidence="1">
    <location>
        <begin position="115"/>
        <end position="133"/>
    </location>
</feature>
<feature type="transmembrane region" description="Helical" evidence="1">
    <location>
        <begin position="319"/>
        <end position="338"/>
    </location>
</feature>
<dbReference type="PANTHER" id="PTHR37814">
    <property type="entry name" value="CONSERVED MEMBRANE PROTEIN"/>
    <property type="match status" value="1"/>
</dbReference>
<feature type="transmembrane region" description="Helical" evidence="1">
    <location>
        <begin position="255"/>
        <end position="280"/>
    </location>
</feature>
<feature type="transmembrane region" description="Helical" evidence="1">
    <location>
        <begin position="182"/>
        <end position="203"/>
    </location>
</feature>
<organism evidence="2 3">
    <name type="scientific">Scopulibacillus cellulosilyticus</name>
    <dbReference type="NCBI Taxonomy" id="2665665"/>
    <lineage>
        <taxon>Bacteria</taxon>
        <taxon>Bacillati</taxon>
        <taxon>Bacillota</taxon>
        <taxon>Bacilli</taxon>
        <taxon>Bacillales</taxon>
        <taxon>Sporolactobacillaceae</taxon>
        <taxon>Scopulibacillus</taxon>
    </lineage>
</organism>
<keyword evidence="1" id="KW-1133">Transmembrane helix</keyword>
<gene>
    <name evidence="2" type="ORF">ACFQRG_17395</name>
</gene>
<comment type="caution">
    <text evidence="2">The sequence shown here is derived from an EMBL/GenBank/DDBJ whole genome shotgun (WGS) entry which is preliminary data.</text>
</comment>
<feature type="transmembrane region" description="Helical" evidence="1">
    <location>
        <begin position="215"/>
        <end position="235"/>
    </location>
</feature>
<proteinExistence type="predicted"/>
<protein>
    <submittedName>
        <fullName evidence="2">Transporter</fullName>
    </submittedName>
</protein>
<keyword evidence="1" id="KW-0472">Membrane</keyword>
<dbReference type="RefSeq" id="WP_380968424.1">
    <property type="nucleotide sequence ID" value="NZ_JBHTCO010000037.1"/>
</dbReference>